<evidence type="ECO:0000313" key="5">
    <source>
        <dbReference type="Proteomes" id="UP000323597"/>
    </source>
</evidence>
<dbReference type="Gene3D" id="3.60.20.30">
    <property type="entry name" value="(Glycosyl)asparaginase"/>
    <property type="match status" value="1"/>
</dbReference>
<dbReference type="GO" id="GO:0051604">
    <property type="term" value="P:protein maturation"/>
    <property type="evidence" value="ECO:0007669"/>
    <property type="project" value="TreeGrafter"/>
</dbReference>
<protein>
    <recommendedName>
        <fullName evidence="6">Threonine aspartase</fullName>
    </recommendedName>
</protein>
<dbReference type="InterPro" id="IPR000246">
    <property type="entry name" value="Peptidase_T2"/>
</dbReference>
<evidence type="ECO:0000256" key="2">
    <source>
        <dbReference type="PIRSR" id="PIRSR600246-1"/>
    </source>
</evidence>
<name>A0A5D2SX65_GOSMU</name>
<dbReference type="AlphaFoldDB" id="A0A5D2SX65"/>
<evidence type="ECO:0000256" key="1">
    <source>
        <dbReference type="ARBA" id="ARBA00011601"/>
    </source>
</evidence>
<accession>A0A5D2SX65</accession>
<dbReference type="GO" id="GO:0004298">
    <property type="term" value="F:threonine-type endopeptidase activity"/>
    <property type="evidence" value="ECO:0007669"/>
    <property type="project" value="TreeGrafter"/>
</dbReference>
<dbReference type="Pfam" id="PF01112">
    <property type="entry name" value="Asparaginase_2"/>
    <property type="match status" value="1"/>
</dbReference>
<dbReference type="EMBL" id="CM017659">
    <property type="protein sequence ID" value="TYI57551.1"/>
    <property type="molecule type" value="Genomic_DNA"/>
</dbReference>
<comment type="subunit">
    <text evidence="1">Heterotetramer of two alpha and two beta chains arranged as a dimer of alpha/beta heterodimers.</text>
</comment>
<evidence type="ECO:0000313" key="4">
    <source>
        <dbReference type="EMBL" id="TYI57551.1"/>
    </source>
</evidence>
<dbReference type="InterPro" id="IPR029055">
    <property type="entry name" value="Ntn_hydrolases_N"/>
</dbReference>
<sequence>MRGQSFMLSPSQDNIMDTVGVIWVDTEGNIASGASSSGIALKVSVRVGLTAMYGASCWASSKGPFGASFIVGCCVSGAGEYLMKRFAARECCVSSSL</sequence>
<organism evidence="4 5">
    <name type="scientific">Gossypium mustelinum</name>
    <name type="common">Cotton</name>
    <name type="synonym">Gossypium caicoense</name>
    <dbReference type="NCBI Taxonomy" id="34275"/>
    <lineage>
        <taxon>Eukaryota</taxon>
        <taxon>Viridiplantae</taxon>
        <taxon>Streptophyta</taxon>
        <taxon>Embryophyta</taxon>
        <taxon>Tracheophyta</taxon>
        <taxon>Spermatophyta</taxon>
        <taxon>Magnoliopsida</taxon>
        <taxon>eudicotyledons</taxon>
        <taxon>Gunneridae</taxon>
        <taxon>Pentapetalae</taxon>
        <taxon>rosids</taxon>
        <taxon>malvids</taxon>
        <taxon>Malvales</taxon>
        <taxon>Malvaceae</taxon>
        <taxon>Malvoideae</taxon>
        <taxon>Gossypium</taxon>
    </lineage>
</organism>
<gene>
    <name evidence="4" type="ORF">E1A91_D11G289100v1</name>
</gene>
<dbReference type="SUPFAM" id="SSF56235">
    <property type="entry name" value="N-terminal nucleophile aminohydrolases (Ntn hydrolases)"/>
    <property type="match status" value="1"/>
</dbReference>
<evidence type="ECO:0008006" key="6">
    <source>
        <dbReference type="Google" id="ProtNLM"/>
    </source>
</evidence>
<feature type="active site" description="Nucleophile" evidence="2">
    <location>
        <position position="18"/>
    </location>
</feature>
<reference evidence="4 5" key="1">
    <citation type="submission" date="2019-07" db="EMBL/GenBank/DDBJ databases">
        <title>WGS assembly of Gossypium mustelinum.</title>
        <authorList>
            <person name="Chen Z.J."/>
            <person name="Sreedasyam A."/>
            <person name="Ando A."/>
            <person name="Song Q."/>
            <person name="De L."/>
            <person name="Hulse-Kemp A."/>
            <person name="Ding M."/>
            <person name="Ye W."/>
            <person name="Kirkbride R."/>
            <person name="Jenkins J."/>
            <person name="Plott C."/>
            <person name="Lovell J."/>
            <person name="Lin Y.-M."/>
            <person name="Vaughn R."/>
            <person name="Liu B."/>
            <person name="Li W."/>
            <person name="Simpson S."/>
            <person name="Scheffler B."/>
            <person name="Saski C."/>
            <person name="Grover C."/>
            <person name="Hu G."/>
            <person name="Conover J."/>
            <person name="Carlson J."/>
            <person name="Shu S."/>
            <person name="Boston L."/>
            <person name="Williams M."/>
            <person name="Peterson D."/>
            <person name="Mcgee K."/>
            <person name="Jones D."/>
            <person name="Wendel J."/>
            <person name="Stelly D."/>
            <person name="Grimwood J."/>
            <person name="Schmutz J."/>
        </authorList>
    </citation>
    <scope>NUCLEOTIDE SEQUENCE [LARGE SCALE GENOMIC DNA]</scope>
    <source>
        <strain evidence="4">1408120.09</strain>
    </source>
</reference>
<dbReference type="PANTHER" id="PTHR10188">
    <property type="entry name" value="L-ASPARAGINASE"/>
    <property type="match status" value="1"/>
</dbReference>
<feature type="site" description="Cleavage; by autolysis" evidence="3">
    <location>
        <begin position="17"/>
        <end position="18"/>
    </location>
</feature>
<dbReference type="GO" id="GO:0005737">
    <property type="term" value="C:cytoplasm"/>
    <property type="evidence" value="ECO:0007669"/>
    <property type="project" value="TreeGrafter"/>
</dbReference>
<evidence type="ECO:0000256" key="3">
    <source>
        <dbReference type="PIRSR" id="PIRSR600246-3"/>
    </source>
</evidence>
<keyword evidence="5" id="KW-1185">Reference proteome</keyword>
<proteinExistence type="predicted"/>
<dbReference type="PANTHER" id="PTHR10188:SF8">
    <property type="entry name" value="THREONINE ASPARTASE 1"/>
    <property type="match status" value="1"/>
</dbReference>
<dbReference type="Proteomes" id="UP000323597">
    <property type="component" value="Chromosome D11"/>
</dbReference>